<feature type="compositionally biased region" description="Basic residues" evidence="1">
    <location>
        <begin position="714"/>
        <end position="756"/>
    </location>
</feature>
<keyword evidence="2" id="KW-0472">Membrane</keyword>
<feature type="compositionally biased region" description="Polar residues" evidence="1">
    <location>
        <begin position="665"/>
        <end position="688"/>
    </location>
</feature>
<name>A0ABM1MY62_NICVS</name>
<evidence type="ECO:0000313" key="4">
    <source>
        <dbReference type="RefSeq" id="XP_017779512.1"/>
    </source>
</evidence>
<feature type="region of interest" description="Disordered" evidence="1">
    <location>
        <begin position="139"/>
        <end position="158"/>
    </location>
</feature>
<feature type="compositionally biased region" description="Low complexity" evidence="1">
    <location>
        <begin position="144"/>
        <end position="158"/>
    </location>
</feature>
<feature type="compositionally biased region" description="Low complexity" evidence="1">
    <location>
        <begin position="198"/>
        <end position="214"/>
    </location>
</feature>
<keyword evidence="2" id="KW-0812">Transmembrane</keyword>
<sequence>MSEFEETIFETGASSPPLGKCQCSCGNGVNVYVQRMQSKSPIDGYYYLGVPRSPRGRNAPVCLCAKYEIPERLMSVDDTFVPTTVDNENESPSISYTDSSSCPECEECCSNECSLQPSNSSSDFSPCISEDACLNEDCQANDPSSTQSQNSSNVSVSQIRESLATFRDRLKSKDGRSDNDFQHSHLNLRKSFGNFDPKPSQSSIKSPSLQSRSIFAPENSELSFRRQSRQSRNNFGPQNSQMSFRRQSCQSRNNFGPQNSQLSLRRQSRQSRRRSFDPRNSQLSLRKPSRHVGIGDGSALSMNSSTSTTSLKSISSSPSVSFKDNRPARCSCTGKYNKLVDTCTSTPAEILKNTSCLDDCSNNALALCKSTSTFSTTDASVSNGSCNLTYNLRSNIKNYCCFPRKKKRCSDECCITCLITSRSAQTVDIVSNDESCFAMFDDDEPRASEMVLDKPLRSSTFVGTINDDTIKRTSSTLPIGYSEFQHSDIRASSPRGSINNDDKLLSSPSNTNNTNNDKPKTNGDTIGGHTTTNKTAGQRTIDNTTMVEQPKQPMAANIPPTNNDFTNENQTNRSYGINPQQFNNGCNNTNGMNFCNNSPMGGLCPCLLMNMFTEMNRKQTDEFKALSDKLSESRRQSTDNMDRNKSVCSMASRRRSTRSRSRKSIGTSLTSLGSRGRSTMSMNKSDISMGSRRSSRRSLASRNGSRKSLASRNGSRRSLRRRSSTKSGRRRSSSSRRGRRKMRRRGRSRSSSRSRKSLNLQVGCNDDTCFNTFLRQLFSCDCNGICDQADCLRRPEVLAVFTFLLVTFILTVTNFVMYQL</sequence>
<proteinExistence type="predicted"/>
<feature type="compositionally biased region" description="Low complexity" evidence="1">
    <location>
        <begin position="298"/>
        <end position="320"/>
    </location>
</feature>
<feature type="compositionally biased region" description="Polar residues" evidence="1">
    <location>
        <begin position="236"/>
        <end position="259"/>
    </location>
</feature>
<evidence type="ECO:0000256" key="1">
    <source>
        <dbReference type="SAM" id="MobiDB-lite"/>
    </source>
</evidence>
<dbReference type="Proteomes" id="UP000695000">
    <property type="component" value="Unplaced"/>
</dbReference>
<gene>
    <name evidence="4" type="primary">LOC108564853</name>
</gene>
<organism evidence="3 4">
    <name type="scientific">Nicrophorus vespilloides</name>
    <name type="common">Boreal carrion beetle</name>
    <dbReference type="NCBI Taxonomy" id="110193"/>
    <lineage>
        <taxon>Eukaryota</taxon>
        <taxon>Metazoa</taxon>
        <taxon>Ecdysozoa</taxon>
        <taxon>Arthropoda</taxon>
        <taxon>Hexapoda</taxon>
        <taxon>Insecta</taxon>
        <taxon>Pterygota</taxon>
        <taxon>Neoptera</taxon>
        <taxon>Endopterygota</taxon>
        <taxon>Coleoptera</taxon>
        <taxon>Polyphaga</taxon>
        <taxon>Staphyliniformia</taxon>
        <taxon>Silphidae</taxon>
        <taxon>Nicrophorinae</taxon>
        <taxon>Nicrophorus</taxon>
    </lineage>
</organism>
<keyword evidence="2" id="KW-1133">Transmembrane helix</keyword>
<feature type="region of interest" description="Disordered" evidence="1">
    <location>
        <begin position="189"/>
        <end position="320"/>
    </location>
</feature>
<evidence type="ECO:0000256" key="2">
    <source>
        <dbReference type="SAM" id="Phobius"/>
    </source>
</evidence>
<feature type="compositionally biased region" description="Basic residues" evidence="1">
    <location>
        <begin position="652"/>
        <end position="663"/>
    </location>
</feature>
<evidence type="ECO:0000313" key="3">
    <source>
        <dbReference type="Proteomes" id="UP000695000"/>
    </source>
</evidence>
<reference evidence="4" key="1">
    <citation type="submission" date="2025-08" db="UniProtKB">
        <authorList>
            <consortium name="RefSeq"/>
        </authorList>
    </citation>
    <scope>IDENTIFICATION</scope>
    <source>
        <tissue evidence="4">Whole Larva</tissue>
    </source>
</reference>
<feature type="region of interest" description="Disordered" evidence="1">
    <location>
        <begin position="625"/>
        <end position="757"/>
    </location>
</feature>
<feature type="region of interest" description="Disordered" evidence="1">
    <location>
        <begin position="486"/>
        <end position="539"/>
    </location>
</feature>
<feature type="compositionally biased region" description="Polar residues" evidence="1">
    <location>
        <begin position="528"/>
        <end position="539"/>
    </location>
</feature>
<keyword evidence="3" id="KW-1185">Reference proteome</keyword>
<feature type="compositionally biased region" description="Basic and acidic residues" evidence="1">
    <location>
        <begin position="625"/>
        <end position="645"/>
    </location>
</feature>
<protein>
    <submittedName>
        <fullName evidence="4">Uncharacterized protein</fullName>
    </submittedName>
</protein>
<feature type="transmembrane region" description="Helical" evidence="2">
    <location>
        <begin position="797"/>
        <end position="818"/>
    </location>
</feature>
<dbReference type="RefSeq" id="XP_017779512.1">
    <property type="nucleotide sequence ID" value="XM_017924023.1"/>
</dbReference>
<feature type="compositionally biased region" description="Low complexity" evidence="1">
    <location>
        <begin position="505"/>
        <end position="516"/>
    </location>
</feature>
<accession>A0ABM1MY62</accession>
<dbReference type="GeneID" id="108564853"/>